<keyword evidence="3" id="KW-1185">Reference proteome</keyword>
<feature type="compositionally biased region" description="Low complexity" evidence="1">
    <location>
        <begin position="41"/>
        <end position="52"/>
    </location>
</feature>
<feature type="compositionally biased region" description="Polar residues" evidence="1">
    <location>
        <begin position="57"/>
        <end position="85"/>
    </location>
</feature>
<feature type="compositionally biased region" description="Pro residues" evidence="1">
    <location>
        <begin position="135"/>
        <end position="150"/>
    </location>
</feature>
<name>A0ABR3VEE1_9PEZI</name>
<feature type="compositionally biased region" description="Basic and acidic residues" evidence="1">
    <location>
        <begin position="316"/>
        <end position="330"/>
    </location>
</feature>
<organism evidence="2 3">
    <name type="scientific">Phialemonium thermophilum</name>
    <dbReference type="NCBI Taxonomy" id="223376"/>
    <lineage>
        <taxon>Eukaryota</taxon>
        <taxon>Fungi</taxon>
        <taxon>Dikarya</taxon>
        <taxon>Ascomycota</taxon>
        <taxon>Pezizomycotina</taxon>
        <taxon>Sordariomycetes</taxon>
        <taxon>Sordariomycetidae</taxon>
        <taxon>Cephalothecales</taxon>
        <taxon>Cephalothecaceae</taxon>
        <taxon>Phialemonium</taxon>
    </lineage>
</organism>
<reference evidence="2 3" key="1">
    <citation type="journal article" date="2024" name="Commun. Biol.">
        <title>Comparative genomic analysis of thermophilic fungi reveals convergent evolutionary adaptations and gene losses.</title>
        <authorList>
            <person name="Steindorff A.S."/>
            <person name="Aguilar-Pontes M.V."/>
            <person name="Robinson A.J."/>
            <person name="Andreopoulos B."/>
            <person name="LaButti K."/>
            <person name="Kuo A."/>
            <person name="Mondo S."/>
            <person name="Riley R."/>
            <person name="Otillar R."/>
            <person name="Haridas S."/>
            <person name="Lipzen A."/>
            <person name="Grimwood J."/>
            <person name="Schmutz J."/>
            <person name="Clum A."/>
            <person name="Reid I.D."/>
            <person name="Moisan M.C."/>
            <person name="Butler G."/>
            <person name="Nguyen T.T.M."/>
            <person name="Dewar K."/>
            <person name="Conant G."/>
            <person name="Drula E."/>
            <person name="Henrissat B."/>
            <person name="Hansel C."/>
            <person name="Singer S."/>
            <person name="Hutchinson M.I."/>
            <person name="de Vries R.P."/>
            <person name="Natvig D.O."/>
            <person name="Powell A.J."/>
            <person name="Tsang A."/>
            <person name="Grigoriev I.V."/>
        </authorList>
    </citation>
    <scope>NUCLEOTIDE SEQUENCE [LARGE SCALE GENOMIC DNA]</scope>
    <source>
        <strain evidence="2 3">ATCC 24622</strain>
    </source>
</reference>
<evidence type="ECO:0000313" key="2">
    <source>
        <dbReference type="EMBL" id="KAL1840234.1"/>
    </source>
</evidence>
<feature type="compositionally biased region" description="Basic residues" evidence="1">
    <location>
        <begin position="363"/>
        <end position="373"/>
    </location>
</feature>
<comment type="caution">
    <text evidence="2">The sequence shown here is derived from an EMBL/GenBank/DDBJ whole genome shotgun (WGS) entry which is preliminary data.</text>
</comment>
<evidence type="ECO:0000313" key="3">
    <source>
        <dbReference type="Proteomes" id="UP001586593"/>
    </source>
</evidence>
<evidence type="ECO:0000256" key="1">
    <source>
        <dbReference type="SAM" id="MobiDB-lite"/>
    </source>
</evidence>
<accession>A0ABR3VEE1</accession>
<sequence length="373" mass="40557">MSSDPPYWGRLPPPRSVEANPRRLSDDLPAGASSLDRHATTPDAAAAQQPRAKPNRVSVQTTNTDAPTESTLSPFASPTRSSFQPQGLAPRPPSLPYAGDQYPPELWENRQRRRNKSQEQEQERDYHHYHYPDAGPGPLPAAPDVPPQAPPVSYKHPQGNGSSSLPYAYAAGGLARSFSSPTQMEGSHVYHSDDPNRGVPPPRHVSDSTRRGASTRDGARRSAAATEPSSQQQHHHPQRRSSLGQQQQQQQPDRRKFAVDRSPLQRLEKTLGSITKEEKRARVEAAERAVRERAAAAKQAGPVADEGGTLQQVRFGDPRGVKSGTREEGGAHPARPQPQGPPPLLPLRTRPPLSAPPSQPPAAKRHRASLSAT</sequence>
<gene>
    <name evidence="2" type="ORF">VTK73DRAFT_3806</name>
</gene>
<proteinExistence type="predicted"/>
<protein>
    <submittedName>
        <fullName evidence="2">Uncharacterized protein</fullName>
    </submittedName>
</protein>
<dbReference type="Proteomes" id="UP001586593">
    <property type="component" value="Unassembled WGS sequence"/>
</dbReference>
<feature type="compositionally biased region" description="Low complexity" evidence="1">
    <location>
        <begin position="240"/>
        <end position="251"/>
    </location>
</feature>
<dbReference type="EMBL" id="JAZHXJ010002228">
    <property type="protein sequence ID" value="KAL1840234.1"/>
    <property type="molecule type" value="Genomic_DNA"/>
</dbReference>
<feature type="compositionally biased region" description="Basic and acidic residues" evidence="1">
    <location>
        <begin position="116"/>
        <end position="131"/>
    </location>
</feature>
<feature type="compositionally biased region" description="Basic and acidic residues" evidence="1">
    <location>
        <begin position="275"/>
        <end position="295"/>
    </location>
</feature>
<feature type="region of interest" description="Disordered" evidence="1">
    <location>
        <begin position="1"/>
        <end position="373"/>
    </location>
</feature>
<feature type="compositionally biased region" description="Pro residues" evidence="1">
    <location>
        <begin position="335"/>
        <end position="345"/>
    </location>
</feature>